<name>A0AAW0AMH8_9AGAR</name>
<sequence>MLHCMETDREFVAEKDTQILELEKQIFALERSIANLRAAQQVARKRLNAYRYPVLTLPNEIVSEIFLHFLPPYPVPPPLVGRLSPFLLTHICHRWREISIATPTLWRAIDLVRWRPRLDLAALTALYVERARGCPLAFDTTESNEISSAIISYRSRWEHVKLHHASKSNWRLMFTGPMPRLRSLHILQLPSALDSSPISFTFEYAPLLRIVDMPIPDATRLPNLPWRQLTSLTLQTVRLHQLVSILQQSPDLIALRCYIHFQDGFVQSLNDIPCLRRLTSLSLDYAVKPKDRNLLSFFTVPALKTLEVPESLLGYDPIELIKRFMAKSCCHITELRVKKADLLASSYKKEIPSISSVVCERSWG</sequence>
<gene>
    <name evidence="1" type="ORF">R3P38DRAFT_1450683</name>
</gene>
<dbReference type="SUPFAM" id="SSF52047">
    <property type="entry name" value="RNI-like"/>
    <property type="match status" value="1"/>
</dbReference>
<dbReference type="EMBL" id="JAWWNJ010000057">
    <property type="protein sequence ID" value="KAK7014403.1"/>
    <property type="molecule type" value="Genomic_DNA"/>
</dbReference>
<dbReference type="Proteomes" id="UP001362999">
    <property type="component" value="Unassembled WGS sequence"/>
</dbReference>
<reference evidence="1 2" key="1">
    <citation type="journal article" date="2024" name="J Genomics">
        <title>Draft genome sequencing and assembly of Favolaschia claudopus CIRM-BRFM 2984 isolated from oak limbs.</title>
        <authorList>
            <person name="Navarro D."/>
            <person name="Drula E."/>
            <person name="Chaduli D."/>
            <person name="Cazenave R."/>
            <person name="Ahrendt S."/>
            <person name="Wang J."/>
            <person name="Lipzen A."/>
            <person name="Daum C."/>
            <person name="Barry K."/>
            <person name="Grigoriev I.V."/>
            <person name="Favel A."/>
            <person name="Rosso M.N."/>
            <person name="Martin F."/>
        </authorList>
    </citation>
    <scope>NUCLEOTIDE SEQUENCE [LARGE SCALE GENOMIC DNA]</scope>
    <source>
        <strain evidence="1 2">CIRM-BRFM 2984</strain>
    </source>
</reference>
<dbReference type="AlphaFoldDB" id="A0AAW0AMH8"/>
<protein>
    <submittedName>
        <fullName evidence="1">F-box domain-containing protein</fullName>
    </submittedName>
</protein>
<evidence type="ECO:0000313" key="2">
    <source>
        <dbReference type="Proteomes" id="UP001362999"/>
    </source>
</evidence>
<accession>A0AAW0AMH8</accession>
<proteinExistence type="predicted"/>
<evidence type="ECO:0000313" key="1">
    <source>
        <dbReference type="EMBL" id="KAK7014403.1"/>
    </source>
</evidence>
<dbReference type="Gene3D" id="1.20.1280.50">
    <property type="match status" value="1"/>
</dbReference>
<keyword evidence="2" id="KW-1185">Reference proteome</keyword>
<organism evidence="1 2">
    <name type="scientific">Favolaschia claudopus</name>
    <dbReference type="NCBI Taxonomy" id="2862362"/>
    <lineage>
        <taxon>Eukaryota</taxon>
        <taxon>Fungi</taxon>
        <taxon>Dikarya</taxon>
        <taxon>Basidiomycota</taxon>
        <taxon>Agaricomycotina</taxon>
        <taxon>Agaricomycetes</taxon>
        <taxon>Agaricomycetidae</taxon>
        <taxon>Agaricales</taxon>
        <taxon>Marasmiineae</taxon>
        <taxon>Mycenaceae</taxon>
        <taxon>Favolaschia</taxon>
    </lineage>
</organism>
<comment type="caution">
    <text evidence="1">The sequence shown here is derived from an EMBL/GenBank/DDBJ whole genome shotgun (WGS) entry which is preliminary data.</text>
</comment>